<evidence type="ECO:0000313" key="2">
    <source>
        <dbReference type="Proteomes" id="UP000232323"/>
    </source>
</evidence>
<keyword evidence="2" id="KW-1185">Reference proteome</keyword>
<evidence type="ECO:0000313" key="1">
    <source>
        <dbReference type="EMBL" id="GAX80653.1"/>
    </source>
</evidence>
<gene>
    <name evidence="1" type="ORF">CEUSTIGMA_g8088.t1</name>
</gene>
<dbReference type="AlphaFoldDB" id="A0A250XC45"/>
<dbReference type="EMBL" id="BEGY01000055">
    <property type="protein sequence ID" value="GAX80653.1"/>
    <property type="molecule type" value="Genomic_DNA"/>
</dbReference>
<reference evidence="1 2" key="1">
    <citation type="submission" date="2017-08" db="EMBL/GenBank/DDBJ databases">
        <title>Acidophilic green algal genome provides insights into adaptation to an acidic environment.</title>
        <authorList>
            <person name="Hirooka S."/>
            <person name="Hirose Y."/>
            <person name="Kanesaki Y."/>
            <person name="Higuchi S."/>
            <person name="Fujiwara T."/>
            <person name="Onuma R."/>
            <person name="Era A."/>
            <person name="Ohbayashi R."/>
            <person name="Uzuka A."/>
            <person name="Nozaki H."/>
            <person name="Yoshikawa H."/>
            <person name="Miyagishima S.Y."/>
        </authorList>
    </citation>
    <scope>NUCLEOTIDE SEQUENCE [LARGE SCALE GENOMIC DNA]</scope>
    <source>
        <strain evidence="1 2">NIES-2499</strain>
    </source>
</reference>
<name>A0A250XC45_9CHLO</name>
<dbReference type="Proteomes" id="UP000232323">
    <property type="component" value="Unassembled WGS sequence"/>
</dbReference>
<comment type="caution">
    <text evidence="1">The sequence shown here is derived from an EMBL/GenBank/DDBJ whole genome shotgun (WGS) entry which is preliminary data.</text>
</comment>
<accession>A0A250XC45</accession>
<organism evidence="1 2">
    <name type="scientific">Chlamydomonas eustigma</name>
    <dbReference type="NCBI Taxonomy" id="1157962"/>
    <lineage>
        <taxon>Eukaryota</taxon>
        <taxon>Viridiplantae</taxon>
        <taxon>Chlorophyta</taxon>
        <taxon>core chlorophytes</taxon>
        <taxon>Chlorophyceae</taxon>
        <taxon>CS clade</taxon>
        <taxon>Chlamydomonadales</taxon>
        <taxon>Chlamydomonadaceae</taxon>
        <taxon>Chlamydomonas</taxon>
    </lineage>
</organism>
<sequence length="101" mass="11219">MVFPSGLQLSMAAARAFSMIKRHSLLSGNTSWSREDDGDHLHLKLRADIENEIIIHNAVDTGALLIPGDTRDNYYDKQQEKGLQGLQGWDAMLLKAGLVEI</sequence>
<proteinExistence type="predicted"/>
<protein>
    <submittedName>
        <fullName evidence="1">Uncharacterized protein</fullName>
    </submittedName>
</protein>